<dbReference type="FunFam" id="1.25.40.1050:FF:000002">
    <property type="entry name" value="5'-3' exoribonuclease"/>
    <property type="match status" value="1"/>
</dbReference>
<keyword evidence="5" id="KW-0698">rRNA processing</keyword>
<feature type="region of interest" description="Disordered" evidence="14">
    <location>
        <begin position="810"/>
        <end position="934"/>
    </location>
</feature>
<comment type="caution">
    <text evidence="19">The sequence shown here is derived from an EMBL/GenBank/DDBJ whole genome shotgun (WGS) entry which is preliminary data.</text>
</comment>
<evidence type="ECO:0000313" key="20">
    <source>
        <dbReference type="Proteomes" id="UP000285624"/>
    </source>
</evidence>
<evidence type="ECO:0000256" key="3">
    <source>
        <dbReference type="ARBA" id="ARBA00013845"/>
    </source>
</evidence>
<dbReference type="Proteomes" id="UP000792063">
    <property type="component" value="Unassembled WGS sequence"/>
</dbReference>
<dbReference type="GO" id="GO:0004534">
    <property type="term" value="F:5'-3' RNA exonuclease activity"/>
    <property type="evidence" value="ECO:0007669"/>
    <property type="project" value="TreeGrafter"/>
</dbReference>
<feature type="compositionally biased region" description="Low complexity" evidence="14">
    <location>
        <begin position="839"/>
        <end position="857"/>
    </location>
</feature>
<feature type="compositionally biased region" description="Gly residues" evidence="14">
    <location>
        <begin position="915"/>
        <end position="934"/>
    </location>
</feature>
<feature type="region of interest" description="Disordered" evidence="14">
    <location>
        <begin position="1115"/>
        <end position="1174"/>
    </location>
</feature>
<evidence type="ECO:0000256" key="13">
    <source>
        <dbReference type="ARBA" id="ARBA00046137"/>
    </source>
</evidence>
<feature type="region of interest" description="Disordered" evidence="14">
    <location>
        <begin position="1004"/>
        <end position="1030"/>
    </location>
</feature>
<evidence type="ECO:0000256" key="8">
    <source>
        <dbReference type="ARBA" id="ARBA00022801"/>
    </source>
</evidence>
<name>A0A3R7HZP6_9STRA</name>
<feature type="domain" description="Xrn1 helical" evidence="16">
    <location>
        <begin position="332"/>
        <end position="772"/>
    </location>
</feature>
<dbReference type="GO" id="GO:0003723">
    <property type="term" value="F:RNA binding"/>
    <property type="evidence" value="ECO:0007669"/>
    <property type="project" value="TreeGrafter"/>
</dbReference>
<comment type="function">
    <text evidence="13">Possesses 5'-&gt;3' exoribonuclease activity. Required for the processing of nuclear mRNA and rRNA precursors. May promote the termination of transcription by RNA polymerase II. Essential for vegetative cell growth and chromosome segregation.</text>
</comment>
<evidence type="ECO:0000259" key="15">
    <source>
        <dbReference type="Pfam" id="PF03159"/>
    </source>
</evidence>
<accession>A0A3R7HZP6</accession>
<dbReference type="PANTHER" id="PTHR12341">
    <property type="entry name" value="5'-&gt;3' EXORIBONUCLEASE"/>
    <property type="match status" value="1"/>
</dbReference>
<protein>
    <recommendedName>
        <fullName evidence="3">5'-3' exoribonuclease 2</fullName>
    </recommendedName>
</protein>
<feature type="domain" description="Xrn1 N-terminal" evidence="15">
    <location>
        <begin position="1"/>
        <end position="255"/>
    </location>
</feature>
<evidence type="ECO:0000256" key="5">
    <source>
        <dbReference type="ARBA" id="ARBA00022552"/>
    </source>
</evidence>
<dbReference type="InterPro" id="IPR041412">
    <property type="entry name" value="Xrn1_helical"/>
</dbReference>
<dbReference type="InterPro" id="IPR004859">
    <property type="entry name" value="Xrn1_N"/>
</dbReference>
<keyword evidence="7" id="KW-0540">Nuclease</keyword>
<dbReference type="STRING" id="325452.A0A3R7HZP6"/>
<feature type="compositionally biased region" description="Gly residues" evidence="14">
    <location>
        <begin position="811"/>
        <end position="838"/>
    </location>
</feature>
<dbReference type="EMBL" id="JPWU03000028">
    <property type="protein sequence ID" value="KAG2530640.1"/>
    <property type="molecule type" value="Genomic_DNA"/>
</dbReference>
<evidence type="ECO:0000256" key="2">
    <source>
        <dbReference type="ARBA" id="ARBA00006994"/>
    </source>
</evidence>
<dbReference type="GO" id="GO:0006353">
    <property type="term" value="P:DNA-templated transcription termination"/>
    <property type="evidence" value="ECO:0007669"/>
    <property type="project" value="UniProtKB-KW"/>
</dbReference>
<evidence type="ECO:0000313" key="17">
    <source>
        <dbReference type="EMBL" id="KAG2530640.1"/>
    </source>
</evidence>
<gene>
    <name evidence="18" type="ORF">BBI17_002392</name>
    <name evidence="19" type="ORF">BBO99_00002516</name>
    <name evidence="17" type="ORF">JM18_002052</name>
</gene>
<proteinExistence type="inferred from homology"/>
<comment type="similarity">
    <text evidence="2">Belongs to the 5'-3' exonuclease family. XRN2/RAT1 subfamily.</text>
</comment>
<evidence type="ECO:0000313" key="19">
    <source>
        <dbReference type="EMBL" id="RLN82932.1"/>
    </source>
</evidence>
<evidence type="ECO:0000256" key="6">
    <source>
        <dbReference type="ARBA" id="ARBA00022664"/>
    </source>
</evidence>
<dbReference type="Proteomes" id="UP000285883">
    <property type="component" value="Unassembled WGS sequence"/>
</dbReference>
<evidence type="ECO:0000256" key="10">
    <source>
        <dbReference type="ARBA" id="ARBA00023015"/>
    </source>
</evidence>
<dbReference type="Pfam" id="PF03159">
    <property type="entry name" value="XRN_N"/>
    <property type="match status" value="1"/>
</dbReference>
<dbReference type="EMBL" id="MBDN02000043">
    <property type="protein sequence ID" value="RLN82932.1"/>
    <property type="molecule type" value="Genomic_DNA"/>
</dbReference>
<evidence type="ECO:0000256" key="12">
    <source>
        <dbReference type="ARBA" id="ARBA00023242"/>
    </source>
</evidence>
<dbReference type="Proteomes" id="UP000285624">
    <property type="component" value="Unassembled WGS sequence"/>
</dbReference>
<organism evidence="19 20">
    <name type="scientific">Phytophthora kernoviae</name>
    <dbReference type="NCBI Taxonomy" id="325452"/>
    <lineage>
        <taxon>Eukaryota</taxon>
        <taxon>Sar</taxon>
        <taxon>Stramenopiles</taxon>
        <taxon>Oomycota</taxon>
        <taxon>Peronosporomycetes</taxon>
        <taxon>Peronosporales</taxon>
        <taxon>Peronosporaceae</taxon>
        <taxon>Phytophthora</taxon>
    </lineage>
</organism>
<dbReference type="AlphaFoldDB" id="A0A3R7HZP6"/>
<evidence type="ECO:0000256" key="1">
    <source>
        <dbReference type="ARBA" id="ARBA00004123"/>
    </source>
</evidence>
<dbReference type="GO" id="GO:0000956">
    <property type="term" value="P:nuclear-transcribed mRNA catabolic process"/>
    <property type="evidence" value="ECO:0007669"/>
    <property type="project" value="TreeGrafter"/>
</dbReference>
<evidence type="ECO:0000256" key="14">
    <source>
        <dbReference type="SAM" id="MobiDB-lite"/>
    </source>
</evidence>
<dbReference type="PANTHER" id="PTHR12341:SF41">
    <property type="entry name" value="5'-3' EXORIBONUCLEASE 2"/>
    <property type="match status" value="1"/>
</dbReference>
<reference evidence="20 21" key="2">
    <citation type="submission" date="2018-07" db="EMBL/GenBank/DDBJ databases">
        <title>Genome sequencing of oomycete isolates from Chile give support for New Zealand origin for Phytophthora kernoviae and make available the first Nothophytophthora sp. genome.</title>
        <authorList>
            <person name="Studholme D.J."/>
            <person name="Sanfuentes E."/>
            <person name="Panda P."/>
            <person name="Hill R."/>
            <person name="Sambles C."/>
            <person name="Grant M."/>
            <person name="Williams N.M."/>
            <person name="Mcdougal R.L."/>
        </authorList>
    </citation>
    <scope>NUCLEOTIDE SEQUENCE [LARGE SCALE GENOMIC DNA]</scope>
    <source>
        <strain evidence="18">Chile2</strain>
        <strain evidence="19">Chile4</strain>
    </source>
</reference>
<feature type="compositionally biased region" description="Polar residues" evidence="14">
    <location>
        <begin position="863"/>
        <end position="883"/>
    </location>
</feature>
<dbReference type="Pfam" id="PF17846">
    <property type="entry name" value="XRN_M"/>
    <property type="match status" value="1"/>
</dbReference>
<evidence type="ECO:0000256" key="11">
    <source>
        <dbReference type="ARBA" id="ARBA00023163"/>
    </source>
</evidence>
<keyword evidence="9" id="KW-0269">Exonuclease</keyword>
<keyword evidence="11" id="KW-0804">Transcription</keyword>
<dbReference type="InterPro" id="IPR027073">
    <property type="entry name" value="5_3_exoribonuclease"/>
</dbReference>
<dbReference type="Gene3D" id="1.25.40.1050">
    <property type="match status" value="1"/>
</dbReference>
<keyword evidence="12" id="KW-0539">Nucleus</keyword>
<comment type="subcellular location">
    <subcellularLocation>
        <location evidence="1">Nucleus</location>
    </subcellularLocation>
</comment>
<evidence type="ECO:0000313" key="21">
    <source>
        <dbReference type="Proteomes" id="UP000285883"/>
    </source>
</evidence>
<dbReference type="FunFam" id="3.40.50.12390:FF:000003">
    <property type="entry name" value="5'-3' exoribonuclease"/>
    <property type="match status" value="1"/>
</dbReference>
<dbReference type="GO" id="GO:0005634">
    <property type="term" value="C:nucleus"/>
    <property type="evidence" value="ECO:0007669"/>
    <property type="project" value="UniProtKB-SubCell"/>
</dbReference>
<feature type="compositionally biased region" description="Basic and acidic residues" evidence="14">
    <location>
        <begin position="1157"/>
        <end position="1174"/>
    </location>
</feature>
<dbReference type="GO" id="GO:0006364">
    <property type="term" value="P:rRNA processing"/>
    <property type="evidence" value="ECO:0007669"/>
    <property type="project" value="UniProtKB-KW"/>
</dbReference>
<keyword evidence="10" id="KW-0805">Transcription regulation</keyword>
<reference evidence="17" key="1">
    <citation type="journal article" date="2015" name="Genom Data">
        <title>Genome sequences of six Phytophthora species associated with forests in New Zealand.</title>
        <authorList>
            <person name="Studholme D.J."/>
            <person name="McDougal R.L."/>
            <person name="Sambles C."/>
            <person name="Hansen E."/>
            <person name="Hardy G."/>
            <person name="Grant M."/>
            <person name="Ganley R.J."/>
            <person name="Williams N.M."/>
        </authorList>
    </citation>
    <scope>NUCLEOTIDE SEQUENCE</scope>
    <source>
        <strain evidence="17">NZFS 3630</strain>
    </source>
</reference>
<dbReference type="Gene3D" id="3.40.50.12390">
    <property type="match status" value="2"/>
</dbReference>
<dbReference type="FunFam" id="3.40.50.12390:FF:000005">
    <property type="entry name" value="5'-3' exoribonuclease 2"/>
    <property type="match status" value="1"/>
</dbReference>
<dbReference type="CDD" id="cd18673">
    <property type="entry name" value="PIN_XRN1-2-like"/>
    <property type="match status" value="1"/>
</dbReference>
<sequence length="1229" mass="137376">MGVPAFYRWVQDKYPKCVVDCVESRAVVLEGERHFELTDTTGPSPNGFEVDNLYVDMNGLIHPCAHPENGEAPKTEEEMYRRVMAYVDRLVAAVRPRRVLYLAIDGVAPRAKMNQQRARRFRAAQEAEQRMEVEKEALEYMSAMGHKVPSKQEKAWDSNVITPGTKFMAKLAKYLRFYIRDRVNNNAAWKSIKIILSDAGVPGEGEHKLMQYIREQRAQPGYDPNQHHVLHGLDADLIMLGLATHEVKFSILREEVLFGKQKYERERQREQQTVLDSNGVPLNKRKRGEFGEHDADLIASDLKPLQYLHIATLREYLQVEFEPLSRVLPFPYDFERVVDDFVFLCFFVGNDFLPHLPSLDIRDGALDFLILIYAKLLPAMGGYLTNGGDVDLSRVDVILAEVGQVEDVIFQRRALKQTENERIRKSRLTNAKRDQIGAAAAKDSAVEIVKKRRIDSTIIAADKKYGGMTPQEAVKARVKESVEKQLEKHREEVQDVVRLGEPGWKTRYYSDKLKADDIETGGGRERVFHSYIEGLCWVMKYYYTGCASWQWFYPFHYAPFASDLRNIDRFEIKFDEGLPFHPFEQLMGVFPAGSGHAIPKSYRWLMSDPESPIIDFYPKDIPVDPNGKAMPWLWVVLLPFIDESRLLEAMDAPNQKLTEAEKKRNSRFGKEVVFFHSKCPVTDKPPTTELEEALANPRTSQSFNGTLIYVDALYFPIGSVVPSPEKSQQHLVDIPNNQCYSFQYRLPPKLPHLSVILEGAQSPSPVLITENDKRITIPFFGKANINIVDLAGAATNHTNVRQNFMMRHDGGGGGRGGFGGRGGRGYGGGSRGGRGYGGQHQPQQGGQHFVNNNLNVNRYGNGPPQQEYNQYLNNGYGNWGSQEPRNKRGQYGDSNGGGNYGGQSQYGRPSSDYRGGNGGHEARGGYNGGHNGGGGGRSYNDYYSGGRGYQGGFGGRGRGRGAPIQSAFGGNLDHAQAYPSTHAGSAPPAPRGLEALKAGLRSMHQQRQNNDHAGGPSGGNATRRHPVVSGKRLDPTFLSRERVSAFVNRMEPQESDSPFAVETQHSSRAIALQLQRQVEQIGKELSVPVLGEQERSIAATEASARRHDMLRAGRRYEDKENSGGAMNGGHGSALARASERKVSKQLNAKWVQSRQDPSNRPKGPLERPEERDLRETLFRTTVGDLLRSGVLYDEADVAQNATFEPLSKPRLPVVTNGLVGLAGCCFEKY</sequence>
<evidence type="ECO:0000256" key="4">
    <source>
        <dbReference type="ARBA" id="ARBA00022472"/>
    </source>
</evidence>
<evidence type="ECO:0000313" key="18">
    <source>
        <dbReference type="EMBL" id="RLN36806.1"/>
    </source>
</evidence>
<feature type="compositionally biased region" description="Polar residues" evidence="14">
    <location>
        <begin position="1144"/>
        <end position="1156"/>
    </location>
</feature>
<evidence type="ECO:0000256" key="9">
    <source>
        <dbReference type="ARBA" id="ARBA00022839"/>
    </source>
</evidence>
<dbReference type="GO" id="GO:0006397">
    <property type="term" value="P:mRNA processing"/>
    <property type="evidence" value="ECO:0007669"/>
    <property type="project" value="UniProtKB-KW"/>
</dbReference>
<keyword evidence="6" id="KW-0507">mRNA processing</keyword>
<keyword evidence="20" id="KW-1185">Reference proteome</keyword>
<keyword evidence="4" id="KW-0806">Transcription termination</keyword>
<keyword evidence="8" id="KW-0378">Hydrolase</keyword>
<evidence type="ECO:0000259" key="16">
    <source>
        <dbReference type="Pfam" id="PF17846"/>
    </source>
</evidence>
<reference evidence="17" key="3">
    <citation type="submission" date="2020-06" db="EMBL/GenBank/DDBJ databases">
        <authorList>
            <person name="Studholme D.J."/>
        </authorList>
    </citation>
    <scope>NUCLEOTIDE SEQUENCE</scope>
    <source>
        <strain evidence="17">NZFS 3630</strain>
    </source>
</reference>
<evidence type="ECO:0000256" key="7">
    <source>
        <dbReference type="ARBA" id="ARBA00022722"/>
    </source>
</evidence>
<dbReference type="EMBL" id="MAYM02000704">
    <property type="protein sequence ID" value="RLN36806.1"/>
    <property type="molecule type" value="Genomic_DNA"/>
</dbReference>